<proteinExistence type="predicted"/>
<accession>A0A842HVL0</accession>
<evidence type="ECO:0000313" key="4">
    <source>
        <dbReference type="EMBL" id="MBC2776467.1"/>
    </source>
</evidence>
<dbReference type="AlphaFoldDB" id="A0A842HVL0"/>
<organism evidence="4 5">
    <name type="scientific">Parasphingopyxis marina</name>
    <dbReference type="NCBI Taxonomy" id="2761622"/>
    <lineage>
        <taxon>Bacteria</taxon>
        <taxon>Pseudomonadati</taxon>
        <taxon>Pseudomonadota</taxon>
        <taxon>Alphaproteobacteria</taxon>
        <taxon>Sphingomonadales</taxon>
        <taxon>Sphingomonadaceae</taxon>
        <taxon>Parasphingopyxis</taxon>
    </lineage>
</organism>
<evidence type="ECO:0000256" key="2">
    <source>
        <dbReference type="SAM" id="Phobius"/>
    </source>
</evidence>
<sequence>MAFISHHSSQEKTARHLKNVLERNGVTGWMAPDDIEPGVAFDQAIIEQVERSDLILLLFCSKSDQSRHVKRELMMAENNKKLIYPVRLEDIDAKGLAYWLNDYQWVDWIDRRDATIQKMIDTIKRQVGTAEAAASPPPEEPAAENPEPAEPAPEAAPGKTAAAPPKSETAKAEDSKAASKADKAPPPKAEAPKPPPPPPPPPAAAKPGPGDAAPLGLAGSAPDGGNGAAGLSRATWIVIGAVAVFLAIVLGLLVNALVGGSESEFKVRPGQWATSYEFERTLENSRLNASETQAFIRQIDEAAVAQCIYEDDARSPGDDFFDPDGSGNCEMSNLEMTGGEFSAQLQCRPDWLNGEPMRVWLRGTYDWEEINAEAEYAIAPGTNREFRFVTTETKRHIGPCD</sequence>
<protein>
    <submittedName>
        <fullName evidence="4">TIR domain-containing protein</fullName>
    </submittedName>
</protein>
<feature type="domain" description="TIR" evidence="3">
    <location>
        <begin position="1"/>
        <end position="131"/>
    </location>
</feature>
<feature type="compositionally biased region" description="Basic and acidic residues" evidence="1">
    <location>
        <begin position="168"/>
        <end position="185"/>
    </location>
</feature>
<dbReference type="InterPro" id="IPR022061">
    <property type="entry name" value="DUF3617"/>
</dbReference>
<keyword evidence="2" id="KW-1133">Transmembrane helix</keyword>
<feature type="transmembrane region" description="Helical" evidence="2">
    <location>
        <begin position="236"/>
        <end position="258"/>
    </location>
</feature>
<dbReference type="GO" id="GO:0007165">
    <property type="term" value="P:signal transduction"/>
    <property type="evidence" value="ECO:0007669"/>
    <property type="project" value="InterPro"/>
</dbReference>
<dbReference type="Gene3D" id="3.40.50.10140">
    <property type="entry name" value="Toll/interleukin-1 receptor homology (TIR) domain"/>
    <property type="match status" value="1"/>
</dbReference>
<feature type="compositionally biased region" description="Low complexity" evidence="1">
    <location>
        <begin position="205"/>
        <end position="221"/>
    </location>
</feature>
<dbReference type="PROSITE" id="PS50104">
    <property type="entry name" value="TIR"/>
    <property type="match status" value="1"/>
</dbReference>
<feature type="compositionally biased region" description="Low complexity" evidence="1">
    <location>
        <begin position="152"/>
        <end position="165"/>
    </location>
</feature>
<dbReference type="RefSeq" id="WP_185799748.1">
    <property type="nucleotide sequence ID" value="NZ_JACJVJ010000001.1"/>
</dbReference>
<evidence type="ECO:0000256" key="1">
    <source>
        <dbReference type="SAM" id="MobiDB-lite"/>
    </source>
</evidence>
<dbReference type="InterPro" id="IPR035897">
    <property type="entry name" value="Toll_tir_struct_dom_sf"/>
</dbReference>
<evidence type="ECO:0000313" key="5">
    <source>
        <dbReference type="Proteomes" id="UP000564378"/>
    </source>
</evidence>
<gene>
    <name evidence="4" type="ORF">H6P80_02415</name>
</gene>
<keyword evidence="5" id="KW-1185">Reference proteome</keyword>
<feature type="region of interest" description="Disordered" evidence="1">
    <location>
        <begin position="127"/>
        <end position="228"/>
    </location>
</feature>
<dbReference type="Pfam" id="PF13676">
    <property type="entry name" value="TIR_2"/>
    <property type="match status" value="1"/>
</dbReference>
<name>A0A842HVL0_9SPHN</name>
<dbReference type="EMBL" id="JACJVJ010000001">
    <property type="protein sequence ID" value="MBC2776467.1"/>
    <property type="molecule type" value="Genomic_DNA"/>
</dbReference>
<dbReference type="InterPro" id="IPR000157">
    <property type="entry name" value="TIR_dom"/>
</dbReference>
<evidence type="ECO:0000259" key="3">
    <source>
        <dbReference type="PROSITE" id="PS50104"/>
    </source>
</evidence>
<reference evidence="4 5" key="1">
    <citation type="submission" date="2020-08" db="EMBL/GenBank/DDBJ databases">
        <title>Draft genome sequence of Parasphingopyxis sp. GrpM-11.</title>
        <authorList>
            <person name="Oh J."/>
            <person name="Roh D.-H."/>
        </authorList>
    </citation>
    <scope>NUCLEOTIDE SEQUENCE [LARGE SCALE GENOMIC DNA]</scope>
    <source>
        <strain evidence="4 5">GrpM-11</strain>
    </source>
</reference>
<dbReference type="SUPFAM" id="SSF52200">
    <property type="entry name" value="Toll/Interleukin receptor TIR domain"/>
    <property type="match status" value="1"/>
</dbReference>
<keyword evidence="2" id="KW-0812">Transmembrane</keyword>
<dbReference type="Pfam" id="PF12276">
    <property type="entry name" value="DUF3617"/>
    <property type="match status" value="1"/>
</dbReference>
<comment type="caution">
    <text evidence="4">The sequence shown here is derived from an EMBL/GenBank/DDBJ whole genome shotgun (WGS) entry which is preliminary data.</text>
</comment>
<keyword evidence="2" id="KW-0472">Membrane</keyword>
<dbReference type="Proteomes" id="UP000564378">
    <property type="component" value="Unassembled WGS sequence"/>
</dbReference>
<feature type="compositionally biased region" description="Pro residues" evidence="1">
    <location>
        <begin position="186"/>
        <end position="204"/>
    </location>
</feature>